<dbReference type="RefSeq" id="WP_185495755.1">
    <property type="nucleotide sequence ID" value="NZ_JAARUV010000010.1"/>
</dbReference>
<name>A0A7X0XTY7_9LIST</name>
<evidence type="ECO:0000256" key="1">
    <source>
        <dbReference type="SAM" id="MobiDB-lite"/>
    </source>
</evidence>
<dbReference type="AlphaFoldDB" id="A0A7X0XTY7"/>
<feature type="compositionally biased region" description="Polar residues" evidence="1">
    <location>
        <begin position="64"/>
        <end position="80"/>
    </location>
</feature>
<dbReference type="Proteomes" id="UP000547643">
    <property type="component" value="Unassembled WGS sequence"/>
</dbReference>
<evidence type="ECO:0000313" key="3">
    <source>
        <dbReference type="Proteomes" id="UP000547643"/>
    </source>
</evidence>
<feature type="region of interest" description="Disordered" evidence="1">
    <location>
        <begin position="37"/>
        <end position="80"/>
    </location>
</feature>
<accession>A0A7X0XTY7</accession>
<comment type="caution">
    <text evidence="2">The sequence shown here is derived from an EMBL/GenBank/DDBJ whole genome shotgun (WGS) entry which is preliminary data.</text>
</comment>
<reference evidence="2 3" key="1">
    <citation type="submission" date="2020-03" db="EMBL/GenBank/DDBJ databases">
        <title>Soil Listeria distribution.</title>
        <authorList>
            <person name="Liao J."/>
            <person name="Wiedmann M."/>
        </authorList>
    </citation>
    <scope>NUCLEOTIDE SEQUENCE [LARGE SCALE GENOMIC DNA]</scope>
    <source>
        <strain evidence="2 3">FSL L7-1017</strain>
    </source>
</reference>
<evidence type="ECO:0000313" key="2">
    <source>
        <dbReference type="EMBL" id="MBC1780526.1"/>
    </source>
</evidence>
<organism evidence="2 3">
    <name type="scientific">Listeria booriae</name>
    <dbReference type="NCBI Taxonomy" id="1552123"/>
    <lineage>
        <taxon>Bacteria</taxon>
        <taxon>Bacillati</taxon>
        <taxon>Bacillota</taxon>
        <taxon>Bacilli</taxon>
        <taxon>Bacillales</taxon>
        <taxon>Listeriaceae</taxon>
        <taxon>Listeria</taxon>
    </lineage>
</organism>
<sequence length="80" mass="8998">MATKEQKSNAKATAKLVMEIQGISYDDWLHEKHLEQVDASSGLIQKGLTKLKKDEKDKTHKSHMPSNQTTGDTMTKESQL</sequence>
<protein>
    <submittedName>
        <fullName evidence="2">Uncharacterized protein</fullName>
    </submittedName>
</protein>
<dbReference type="EMBL" id="JAARUV010000010">
    <property type="protein sequence ID" value="MBC1780526.1"/>
    <property type="molecule type" value="Genomic_DNA"/>
</dbReference>
<gene>
    <name evidence="2" type="ORF">HCA46_17010</name>
</gene>
<proteinExistence type="predicted"/>